<proteinExistence type="predicted"/>
<dbReference type="CDD" id="cd00293">
    <property type="entry name" value="USP-like"/>
    <property type="match status" value="1"/>
</dbReference>
<dbReference type="Pfam" id="PF00582">
    <property type="entry name" value="Usp"/>
    <property type="match status" value="1"/>
</dbReference>
<evidence type="ECO:0000313" key="2">
    <source>
        <dbReference type="EMBL" id="ASP49686.1"/>
    </source>
</evidence>
<dbReference type="AlphaFoldDB" id="A0A222GCV2"/>
<dbReference type="Gene3D" id="3.40.50.12370">
    <property type="match status" value="1"/>
</dbReference>
<dbReference type="RefSeq" id="WP_081153984.1">
    <property type="nucleotide sequence ID" value="NZ_CP020465.1"/>
</dbReference>
<reference evidence="2 3" key="1">
    <citation type="submission" date="2017-08" db="EMBL/GenBank/DDBJ databases">
        <title>Complete genome of Colwellia sp. NB097-1, a psychrophile bacterium ioslated from Bering Sea.</title>
        <authorList>
            <person name="Chen X."/>
        </authorList>
    </citation>
    <scope>NUCLEOTIDE SEQUENCE [LARGE SCALE GENOMIC DNA]</scope>
    <source>
        <strain evidence="2 3">NB097-1</strain>
    </source>
</reference>
<keyword evidence="3" id="KW-1185">Reference proteome</keyword>
<dbReference type="InterPro" id="IPR006016">
    <property type="entry name" value="UspA"/>
</dbReference>
<feature type="domain" description="UspA" evidence="1">
    <location>
        <begin position="180"/>
        <end position="276"/>
    </location>
</feature>
<evidence type="ECO:0000313" key="3">
    <source>
        <dbReference type="Proteomes" id="UP000202259"/>
    </source>
</evidence>
<evidence type="ECO:0000259" key="1">
    <source>
        <dbReference type="Pfam" id="PF00582"/>
    </source>
</evidence>
<dbReference type="KEGG" id="cber:B5D82_19090"/>
<organism evidence="2 3">
    <name type="scientific">Cognaticolwellia beringensis</name>
    <dbReference type="NCBI Taxonomy" id="1967665"/>
    <lineage>
        <taxon>Bacteria</taxon>
        <taxon>Pseudomonadati</taxon>
        <taxon>Pseudomonadota</taxon>
        <taxon>Gammaproteobacteria</taxon>
        <taxon>Alteromonadales</taxon>
        <taxon>Colwelliaceae</taxon>
        <taxon>Cognaticolwellia</taxon>
    </lineage>
</organism>
<name>A0A222GCV2_9GAMM</name>
<gene>
    <name evidence="2" type="ORF">B5D82_19090</name>
</gene>
<protein>
    <submittedName>
        <fullName evidence="2">Universal stress protein</fullName>
    </submittedName>
</protein>
<dbReference type="OrthoDB" id="9792500at2"/>
<dbReference type="Proteomes" id="UP000202259">
    <property type="component" value="Chromosome"/>
</dbReference>
<dbReference type="SUPFAM" id="SSF52402">
    <property type="entry name" value="Adenine nucleotide alpha hydrolases-like"/>
    <property type="match status" value="1"/>
</dbReference>
<sequence length="279" mass="31967">MTTLHIVLSDLEVTHAILAKITKLQNKYSANVVWYLHHHQRFFDRLYFSNELADISDDLQASHQSKVAQIGLKITKYFPKSSINICKDKYWSKQLNNNANSLDKTVIIRSKTGLTSADNQYISDNKSTIFILNQEKWFSDGKAIGAIDPFHEDDEENISARNVVDFMRHWSSASEQTEPLLLHVIHIPPLAIEYEKKIEALHKEQIYRFAKTVKCPKNLLTFTRGTPEDALLSYADNNKIDLIVLGCREHSLFDKWLNGSTISALISHQQCDIVLINTP</sequence>
<accession>A0A222GCV2</accession>
<dbReference type="EMBL" id="CP020465">
    <property type="protein sequence ID" value="ASP49686.1"/>
    <property type="molecule type" value="Genomic_DNA"/>
</dbReference>